<evidence type="ECO:0000313" key="2">
    <source>
        <dbReference type="EMBL" id="KAK8548033.1"/>
    </source>
</evidence>
<dbReference type="Proteomes" id="UP001472677">
    <property type="component" value="Unassembled WGS sequence"/>
</dbReference>
<name>A0ABR2DW38_9ROSI</name>
<feature type="signal peptide" evidence="1">
    <location>
        <begin position="1"/>
        <end position="19"/>
    </location>
</feature>
<protein>
    <submittedName>
        <fullName evidence="2">Uncharacterized protein</fullName>
    </submittedName>
</protein>
<proteinExistence type="predicted"/>
<evidence type="ECO:0000256" key="1">
    <source>
        <dbReference type="SAM" id="SignalP"/>
    </source>
</evidence>
<organism evidence="2 3">
    <name type="scientific">Hibiscus sabdariffa</name>
    <name type="common">roselle</name>
    <dbReference type="NCBI Taxonomy" id="183260"/>
    <lineage>
        <taxon>Eukaryota</taxon>
        <taxon>Viridiplantae</taxon>
        <taxon>Streptophyta</taxon>
        <taxon>Embryophyta</taxon>
        <taxon>Tracheophyta</taxon>
        <taxon>Spermatophyta</taxon>
        <taxon>Magnoliopsida</taxon>
        <taxon>eudicotyledons</taxon>
        <taxon>Gunneridae</taxon>
        <taxon>Pentapetalae</taxon>
        <taxon>rosids</taxon>
        <taxon>malvids</taxon>
        <taxon>Malvales</taxon>
        <taxon>Malvaceae</taxon>
        <taxon>Malvoideae</taxon>
        <taxon>Hibiscus</taxon>
    </lineage>
</organism>
<feature type="chain" id="PRO_5046302171" evidence="1">
    <location>
        <begin position="20"/>
        <end position="129"/>
    </location>
</feature>
<evidence type="ECO:0000313" key="3">
    <source>
        <dbReference type="Proteomes" id="UP001472677"/>
    </source>
</evidence>
<keyword evidence="3" id="KW-1185">Reference proteome</keyword>
<comment type="caution">
    <text evidence="2">The sequence shown here is derived from an EMBL/GenBank/DDBJ whole genome shotgun (WGS) entry which is preliminary data.</text>
</comment>
<sequence>MILFLYLLIDFQPFWLLRSSIEPLGSFQPAINTLLQLWVPVLESGYQYSPEKSTLKNMTVVRGVLVLQSEYQYARHMYRYGHSVPVRALDTGVLQIVSATCEYRYAQGRTGTRGRVPVLRSSIDTVSRH</sequence>
<gene>
    <name evidence="2" type="ORF">V6N12_060960</name>
</gene>
<dbReference type="EMBL" id="JBBPBM010000021">
    <property type="protein sequence ID" value="KAK8548033.1"/>
    <property type="molecule type" value="Genomic_DNA"/>
</dbReference>
<keyword evidence="1" id="KW-0732">Signal</keyword>
<accession>A0ABR2DW38</accession>
<reference evidence="2 3" key="1">
    <citation type="journal article" date="2024" name="G3 (Bethesda)">
        <title>Genome assembly of Hibiscus sabdariffa L. provides insights into metabolisms of medicinal natural products.</title>
        <authorList>
            <person name="Kim T."/>
        </authorList>
    </citation>
    <scope>NUCLEOTIDE SEQUENCE [LARGE SCALE GENOMIC DNA]</scope>
    <source>
        <strain evidence="2">TK-2024</strain>
        <tissue evidence="2">Old leaves</tissue>
    </source>
</reference>